<evidence type="ECO:0000256" key="3">
    <source>
        <dbReference type="SAM" id="MobiDB-lite"/>
    </source>
</evidence>
<comment type="similarity">
    <text evidence="1 2">Belongs to the endosulfine family.</text>
</comment>
<comment type="function">
    <text evidence="2">Plays an essential role in initiation of the G0 program by preventing the degradation of specific nutrient-regulated mRNAs via the 5'-3' mRNA decay pathway.</text>
</comment>
<dbReference type="EMBL" id="JAPQKR010000005">
    <property type="protein sequence ID" value="KAJ5216530.1"/>
    <property type="molecule type" value="Genomic_DNA"/>
</dbReference>
<organism evidence="4 5">
    <name type="scientific">Penicillium cinerascens</name>
    <dbReference type="NCBI Taxonomy" id="70096"/>
    <lineage>
        <taxon>Eukaryota</taxon>
        <taxon>Fungi</taxon>
        <taxon>Dikarya</taxon>
        <taxon>Ascomycota</taxon>
        <taxon>Pezizomycotina</taxon>
        <taxon>Eurotiomycetes</taxon>
        <taxon>Eurotiomycetidae</taxon>
        <taxon>Eurotiales</taxon>
        <taxon>Aspergillaceae</taxon>
        <taxon>Penicillium</taxon>
    </lineage>
</organism>
<evidence type="ECO:0000313" key="5">
    <source>
        <dbReference type="Proteomes" id="UP001150904"/>
    </source>
</evidence>
<protein>
    <recommendedName>
        <fullName evidence="2">mRNA stability protein</fullName>
    </recommendedName>
</protein>
<dbReference type="GeneID" id="83177300"/>
<accession>A0A9W9TCE8</accession>
<gene>
    <name evidence="4" type="ORF">N7498_002937</name>
</gene>
<evidence type="ECO:0000313" key="4">
    <source>
        <dbReference type="EMBL" id="KAJ5216530.1"/>
    </source>
</evidence>
<dbReference type="Proteomes" id="UP001150904">
    <property type="component" value="Unassembled WGS sequence"/>
</dbReference>
<dbReference type="Pfam" id="PF04667">
    <property type="entry name" value="Endosulfine"/>
    <property type="match status" value="1"/>
</dbReference>
<keyword evidence="5" id="KW-1185">Reference proteome</keyword>
<reference evidence="4" key="2">
    <citation type="journal article" date="2023" name="IMA Fungus">
        <title>Comparative genomic study of the Penicillium genus elucidates a diverse pangenome and 15 lateral gene transfer events.</title>
        <authorList>
            <person name="Petersen C."/>
            <person name="Sorensen T."/>
            <person name="Nielsen M.R."/>
            <person name="Sondergaard T.E."/>
            <person name="Sorensen J.L."/>
            <person name="Fitzpatrick D.A."/>
            <person name="Frisvad J.C."/>
            <person name="Nielsen K.L."/>
        </authorList>
    </citation>
    <scope>NUCLEOTIDE SEQUENCE</scope>
    <source>
        <strain evidence="4">IBT 15544</strain>
    </source>
</reference>
<feature type="compositionally biased region" description="Basic and acidic residues" evidence="3">
    <location>
        <begin position="89"/>
        <end position="100"/>
    </location>
</feature>
<dbReference type="AlphaFoldDB" id="A0A9W9TCE8"/>
<reference evidence="4" key="1">
    <citation type="submission" date="2022-12" db="EMBL/GenBank/DDBJ databases">
        <authorList>
            <person name="Petersen C."/>
        </authorList>
    </citation>
    <scope>NUCLEOTIDE SEQUENCE</scope>
    <source>
        <strain evidence="4">IBT 15544</strain>
    </source>
</reference>
<dbReference type="RefSeq" id="XP_058312343.1">
    <property type="nucleotide sequence ID" value="XM_058449999.1"/>
</dbReference>
<dbReference type="OrthoDB" id="5949865at2759"/>
<sequence>MLTKDFWKIKERTYFDSGDFALSAADRETDNGAVHTGRAHPQRESISHPYAPIPANSNVNKDANEDPYRKSASPERSPLLQQTDYKGGSNERKDSITHEG</sequence>
<name>A0A9W9TCE8_9EURO</name>
<evidence type="ECO:0000256" key="1">
    <source>
        <dbReference type="ARBA" id="ARBA00010520"/>
    </source>
</evidence>
<comment type="caution">
    <text evidence="4">The sequence shown here is derived from an EMBL/GenBank/DDBJ whole genome shotgun (WGS) entry which is preliminary data.</text>
</comment>
<proteinExistence type="inferred from homology"/>
<feature type="compositionally biased region" description="Basic and acidic residues" evidence="3">
    <location>
        <begin position="62"/>
        <end position="73"/>
    </location>
</feature>
<feature type="region of interest" description="Disordered" evidence="3">
    <location>
        <begin position="30"/>
        <end position="100"/>
    </location>
</feature>
<dbReference type="InterPro" id="IPR006760">
    <property type="entry name" value="Endosulphine"/>
</dbReference>
<evidence type="ECO:0000256" key="2">
    <source>
        <dbReference type="RuleBase" id="RU363120"/>
    </source>
</evidence>